<protein>
    <submittedName>
        <fullName evidence="1">Uncharacterized protein</fullName>
    </submittedName>
</protein>
<dbReference type="AlphaFoldDB" id="A0A559TB09"/>
<comment type="caution">
    <text evidence="1">The sequence shown here is derived from an EMBL/GenBank/DDBJ whole genome shotgun (WGS) entry which is preliminary data.</text>
</comment>
<accession>A0A559TB09</accession>
<dbReference type="EMBL" id="VISQ01000001">
    <property type="protein sequence ID" value="TVZ71802.1"/>
    <property type="molecule type" value="Genomic_DNA"/>
</dbReference>
<reference evidence="1" key="1">
    <citation type="submission" date="2019-06" db="EMBL/GenBank/DDBJ databases">
        <authorList>
            <person name="Deangelis K."/>
            <person name="Huntemann M."/>
            <person name="Clum A."/>
            <person name="Pillay M."/>
            <person name="Palaniappan K."/>
            <person name="Varghese N."/>
            <person name="Mikhailova N."/>
            <person name="Stamatis D."/>
            <person name="Reddy T."/>
            <person name="Daum C."/>
            <person name="Shapiro N."/>
            <person name="Ivanova N."/>
            <person name="Kyrpides N."/>
            <person name="Woyke T."/>
        </authorList>
    </citation>
    <scope>NUCLEOTIDE SEQUENCE [LARGE SCALE GENOMIC DNA]</scope>
    <source>
        <strain evidence="1">128R</strain>
    </source>
</reference>
<reference evidence="1" key="2">
    <citation type="submission" date="2019-08" db="EMBL/GenBank/DDBJ databases">
        <title>Investigation of anaerobic lignin degradation for improved lignocellulosic biofuels.</title>
        <authorList>
            <person name="Deangelis K.PhD."/>
        </authorList>
    </citation>
    <scope>NUCLEOTIDE SEQUENCE [LARGE SCALE GENOMIC DNA]</scope>
    <source>
        <strain evidence="1">128R</strain>
    </source>
</reference>
<evidence type="ECO:0000313" key="1">
    <source>
        <dbReference type="EMBL" id="TVZ71802.1"/>
    </source>
</evidence>
<gene>
    <name evidence="1" type="ORF">FHU10_4454</name>
</gene>
<name>A0A559TB09_SERFO</name>
<organism evidence="1">
    <name type="scientific">Serratia fonticola</name>
    <dbReference type="NCBI Taxonomy" id="47917"/>
    <lineage>
        <taxon>Bacteria</taxon>
        <taxon>Pseudomonadati</taxon>
        <taxon>Pseudomonadota</taxon>
        <taxon>Gammaproteobacteria</taxon>
        <taxon>Enterobacterales</taxon>
        <taxon>Yersiniaceae</taxon>
        <taxon>Serratia</taxon>
    </lineage>
</organism>
<proteinExistence type="predicted"/>
<sequence>MKNARHTQLSQFMLTLAAGFSVYGHFLCGND</sequence>